<dbReference type="AlphaFoldDB" id="A0A1N6AZ18"/>
<protein>
    <submittedName>
        <fullName evidence="2">Uncharacterized protein</fullName>
    </submittedName>
</protein>
<evidence type="ECO:0000313" key="3">
    <source>
        <dbReference type="Proteomes" id="UP000185124"/>
    </source>
</evidence>
<dbReference type="EMBL" id="FSQT01000002">
    <property type="protein sequence ID" value="SIN39228.1"/>
    <property type="molecule type" value="Genomic_DNA"/>
</dbReference>
<evidence type="ECO:0000313" key="2">
    <source>
        <dbReference type="EMBL" id="SIN39228.1"/>
    </source>
</evidence>
<reference evidence="3" key="1">
    <citation type="submission" date="2016-12" db="EMBL/GenBank/DDBJ databases">
        <authorList>
            <person name="Varghese N."/>
            <person name="Submissions S."/>
        </authorList>
    </citation>
    <scope>NUCLEOTIDE SEQUENCE [LARGE SCALE GENOMIC DNA]</scope>
    <source>
        <strain evidence="3">DSM 45599</strain>
    </source>
</reference>
<organism evidence="2 3">
    <name type="scientific">Micromonospora cremea</name>
    <dbReference type="NCBI Taxonomy" id="709881"/>
    <lineage>
        <taxon>Bacteria</taxon>
        <taxon>Bacillati</taxon>
        <taxon>Actinomycetota</taxon>
        <taxon>Actinomycetes</taxon>
        <taxon>Micromonosporales</taxon>
        <taxon>Micromonosporaceae</taxon>
        <taxon>Micromonospora</taxon>
    </lineage>
</organism>
<keyword evidence="3" id="KW-1185">Reference proteome</keyword>
<feature type="compositionally biased region" description="Polar residues" evidence="1">
    <location>
        <begin position="12"/>
        <end position="24"/>
    </location>
</feature>
<sequence>MRGSVLGDPRQATVTRQHAAQHSVATPDGRHLAVETSGSEQARRDPMTLLEFLRPQLPEADIRVVDDVAIRRLLTYWLIAAVRGAGTGDPAAIESDGGVEGGDGYDRLRRTGGRGQDAA</sequence>
<feature type="region of interest" description="Disordered" evidence="1">
    <location>
        <begin position="1"/>
        <end position="45"/>
    </location>
</feature>
<feature type="region of interest" description="Disordered" evidence="1">
    <location>
        <begin position="87"/>
        <end position="119"/>
    </location>
</feature>
<dbReference type="Proteomes" id="UP000185124">
    <property type="component" value="Unassembled WGS sequence"/>
</dbReference>
<proteinExistence type="predicted"/>
<gene>
    <name evidence="2" type="ORF">SAMN04489832_6394</name>
</gene>
<accession>A0A1N6AZ18</accession>
<name>A0A1N6AZ18_9ACTN</name>
<evidence type="ECO:0000256" key="1">
    <source>
        <dbReference type="SAM" id="MobiDB-lite"/>
    </source>
</evidence>